<protein>
    <recommendedName>
        <fullName evidence="4">Cyclin-like domain-containing protein</fullName>
    </recommendedName>
</protein>
<evidence type="ECO:0000259" key="4">
    <source>
        <dbReference type="SMART" id="SM00385"/>
    </source>
</evidence>
<accession>A0A6C0JX79</accession>
<reference evidence="5" key="1">
    <citation type="journal article" date="2020" name="Nature">
        <title>Giant virus diversity and host interactions through global metagenomics.</title>
        <authorList>
            <person name="Schulz F."/>
            <person name="Roux S."/>
            <person name="Paez-Espino D."/>
            <person name="Jungbluth S."/>
            <person name="Walsh D.A."/>
            <person name="Denef V.J."/>
            <person name="McMahon K.D."/>
            <person name="Konstantinidis K.T."/>
            <person name="Eloe-Fadrosh E.A."/>
            <person name="Kyrpides N.C."/>
            <person name="Woyke T."/>
        </authorList>
    </citation>
    <scope>NUCLEOTIDE SEQUENCE</scope>
    <source>
        <strain evidence="5">GVMAG-S-1101164-67</strain>
    </source>
</reference>
<evidence type="ECO:0000256" key="3">
    <source>
        <dbReference type="SAM" id="MobiDB-lite"/>
    </source>
</evidence>
<dbReference type="PANTHER" id="PTHR11618">
    <property type="entry name" value="TRANSCRIPTION INITIATION FACTOR IIB-RELATED"/>
    <property type="match status" value="1"/>
</dbReference>
<evidence type="ECO:0000256" key="2">
    <source>
        <dbReference type="ARBA" id="ARBA00023163"/>
    </source>
</evidence>
<evidence type="ECO:0000313" key="5">
    <source>
        <dbReference type="EMBL" id="QHU10109.1"/>
    </source>
</evidence>
<dbReference type="InterPro" id="IPR000812">
    <property type="entry name" value="TFIIB"/>
</dbReference>
<dbReference type="Pfam" id="PF00382">
    <property type="entry name" value="TFIIB"/>
    <property type="match status" value="2"/>
</dbReference>
<dbReference type="GO" id="GO:0097550">
    <property type="term" value="C:transcription preinitiation complex"/>
    <property type="evidence" value="ECO:0007669"/>
    <property type="project" value="TreeGrafter"/>
</dbReference>
<dbReference type="SUPFAM" id="SSF47954">
    <property type="entry name" value="Cyclin-like"/>
    <property type="match status" value="2"/>
</dbReference>
<dbReference type="SMART" id="SM00385">
    <property type="entry name" value="CYCLIN"/>
    <property type="match status" value="2"/>
</dbReference>
<feature type="domain" description="Cyclin-like" evidence="4">
    <location>
        <begin position="233"/>
        <end position="317"/>
    </location>
</feature>
<dbReference type="InterPro" id="IPR036915">
    <property type="entry name" value="Cyclin-like_sf"/>
</dbReference>
<feature type="domain" description="Cyclin-like" evidence="4">
    <location>
        <begin position="338"/>
        <end position="419"/>
    </location>
</feature>
<proteinExistence type="predicted"/>
<dbReference type="Gene3D" id="1.10.472.10">
    <property type="entry name" value="Cyclin-like"/>
    <property type="match status" value="1"/>
</dbReference>
<evidence type="ECO:0000256" key="1">
    <source>
        <dbReference type="ARBA" id="ARBA00023015"/>
    </source>
</evidence>
<feature type="compositionally biased region" description="Basic and acidic residues" evidence="3">
    <location>
        <begin position="69"/>
        <end position="78"/>
    </location>
</feature>
<dbReference type="InterPro" id="IPR013763">
    <property type="entry name" value="Cyclin-like_dom"/>
</dbReference>
<sequence>MKNTNKSIGIIYNSDCIITIKAKPHKYNTNKNIATMEAECSEQSIVHIVDAKLSQNILKSSSKTNHMYPNEKEKENAKSKTHKKKNTISQAEKSRLWDIFDTEKNTQQSKLNPSQPDIECVYEHREQGLCHLCTSVLVIMEDGFPTCTNSACSVIYTDTLDYSPEWRFYGADDKNSADPTRCGNPINPLLVESSFGCKVMASSNLSYEMKKIRKWTEWQSMPHKEKSLYNEFQFITIMAQNAGIPKILIDDAISIHKDISEQKMFRGLNRDGIKAASIYISCRLNGCPRTAHEIAEIFSLDKTSATNGCSMAVNILHNIERSVDLSQQTELQMTTPSSFIERYCSKLNMNVELTMLCKFIANKLEKNNIITDNTPHAIAAGIVYFISYYCNMNISKTNIKHISGVSDVTINKCFKKMDAIRDTLLPKCIVDKYL</sequence>
<keyword evidence="2" id="KW-0804">Transcription</keyword>
<dbReference type="AlphaFoldDB" id="A0A6C0JX79"/>
<dbReference type="PANTHER" id="PTHR11618:SF13">
    <property type="entry name" value="TRANSCRIPTION INITIATION FACTOR IIB"/>
    <property type="match status" value="1"/>
</dbReference>
<feature type="region of interest" description="Disordered" evidence="3">
    <location>
        <begin position="62"/>
        <end position="90"/>
    </location>
</feature>
<organism evidence="5">
    <name type="scientific">viral metagenome</name>
    <dbReference type="NCBI Taxonomy" id="1070528"/>
    <lineage>
        <taxon>unclassified sequences</taxon>
        <taxon>metagenomes</taxon>
        <taxon>organismal metagenomes</taxon>
    </lineage>
</organism>
<keyword evidence="1" id="KW-0805">Transcription regulation</keyword>
<name>A0A6C0JX79_9ZZZZ</name>
<dbReference type="GO" id="GO:0005634">
    <property type="term" value="C:nucleus"/>
    <property type="evidence" value="ECO:0007669"/>
    <property type="project" value="TreeGrafter"/>
</dbReference>
<dbReference type="GO" id="GO:0070897">
    <property type="term" value="P:transcription preinitiation complex assembly"/>
    <property type="evidence" value="ECO:0007669"/>
    <property type="project" value="InterPro"/>
</dbReference>
<dbReference type="PRINTS" id="PR00685">
    <property type="entry name" value="TIFACTORIIB"/>
</dbReference>
<dbReference type="Gene3D" id="1.10.472.170">
    <property type="match status" value="1"/>
</dbReference>
<dbReference type="GO" id="GO:0017025">
    <property type="term" value="F:TBP-class protein binding"/>
    <property type="evidence" value="ECO:0007669"/>
    <property type="project" value="InterPro"/>
</dbReference>
<dbReference type="InterPro" id="IPR013150">
    <property type="entry name" value="TFIIB_cyclin"/>
</dbReference>
<dbReference type="EMBL" id="MN740750">
    <property type="protein sequence ID" value="QHU10109.1"/>
    <property type="molecule type" value="Genomic_DNA"/>
</dbReference>